<protein>
    <recommendedName>
        <fullName evidence="2">NAD(P)-binding domain-containing protein</fullName>
    </recommendedName>
</protein>
<feature type="non-terminal residue" evidence="1">
    <location>
        <position position="1"/>
    </location>
</feature>
<accession>X1CJX6</accession>
<dbReference type="AlphaFoldDB" id="X1CJX6"/>
<dbReference type="SUPFAM" id="SSF51735">
    <property type="entry name" value="NAD(P)-binding Rossmann-fold domains"/>
    <property type="match status" value="1"/>
</dbReference>
<organism evidence="1">
    <name type="scientific">marine sediment metagenome</name>
    <dbReference type="NCBI Taxonomy" id="412755"/>
    <lineage>
        <taxon>unclassified sequences</taxon>
        <taxon>metagenomes</taxon>
        <taxon>ecological metagenomes</taxon>
    </lineage>
</organism>
<evidence type="ECO:0000313" key="1">
    <source>
        <dbReference type="EMBL" id="GAG93347.1"/>
    </source>
</evidence>
<sequence length="93" mass="10566">IPTLAKTCENFSVGEVYNIGGQEFRSVEELSDIVLNYVGKSDELVEYLSEDKHNVVNKRANIEKARKAFGYDPKIPLEVGVPKTLEWMKSVYK</sequence>
<dbReference type="EMBL" id="BART01019560">
    <property type="protein sequence ID" value="GAG93347.1"/>
    <property type="molecule type" value="Genomic_DNA"/>
</dbReference>
<dbReference type="InterPro" id="IPR036291">
    <property type="entry name" value="NAD(P)-bd_dom_sf"/>
</dbReference>
<evidence type="ECO:0008006" key="2">
    <source>
        <dbReference type="Google" id="ProtNLM"/>
    </source>
</evidence>
<comment type="caution">
    <text evidence="1">The sequence shown here is derived from an EMBL/GenBank/DDBJ whole genome shotgun (WGS) entry which is preliminary data.</text>
</comment>
<reference evidence="1" key="1">
    <citation type="journal article" date="2014" name="Front. Microbiol.">
        <title>High frequency of phylogenetically diverse reductive dehalogenase-homologous genes in deep subseafloor sedimentary metagenomes.</title>
        <authorList>
            <person name="Kawai M."/>
            <person name="Futagami T."/>
            <person name="Toyoda A."/>
            <person name="Takaki Y."/>
            <person name="Nishi S."/>
            <person name="Hori S."/>
            <person name="Arai W."/>
            <person name="Tsubouchi T."/>
            <person name="Morono Y."/>
            <person name="Uchiyama I."/>
            <person name="Ito T."/>
            <person name="Fujiyama A."/>
            <person name="Inagaki F."/>
            <person name="Takami H."/>
        </authorList>
    </citation>
    <scope>NUCLEOTIDE SEQUENCE</scope>
    <source>
        <strain evidence="1">Expedition CK06-06</strain>
    </source>
</reference>
<dbReference type="Gene3D" id="3.40.50.720">
    <property type="entry name" value="NAD(P)-binding Rossmann-like Domain"/>
    <property type="match status" value="1"/>
</dbReference>
<gene>
    <name evidence="1" type="ORF">S01H4_36559</name>
</gene>
<proteinExistence type="predicted"/>
<name>X1CJX6_9ZZZZ</name>